<dbReference type="AlphaFoldDB" id="A0A0E9QPJ8"/>
<reference evidence="1" key="1">
    <citation type="submission" date="2014-11" db="EMBL/GenBank/DDBJ databases">
        <authorList>
            <person name="Amaro Gonzalez C."/>
        </authorList>
    </citation>
    <scope>NUCLEOTIDE SEQUENCE</scope>
</reference>
<evidence type="ECO:0000313" key="1">
    <source>
        <dbReference type="EMBL" id="JAH18098.1"/>
    </source>
</evidence>
<reference evidence="1" key="2">
    <citation type="journal article" date="2015" name="Fish Shellfish Immunol.">
        <title>Early steps in the European eel (Anguilla anguilla)-Vibrio vulnificus interaction in the gills: Role of the RtxA13 toxin.</title>
        <authorList>
            <person name="Callol A."/>
            <person name="Pajuelo D."/>
            <person name="Ebbesson L."/>
            <person name="Teles M."/>
            <person name="MacKenzie S."/>
            <person name="Amaro C."/>
        </authorList>
    </citation>
    <scope>NUCLEOTIDE SEQUENCE</scope>
</reference>
<protein>
    <submittedName>
        <fullName evidence="1">Uncharacterized protein</fullName>
    </submittedName>
</protein>
<name>A0A0E9QPJ8_ANGAN</name>
<dbReference type="EMBL" id="GBXM01090479">
    <property type="protein sequence ID" value="JAH18098.1"/>
    <property type="molecule type" value="Transcribed_RNA"/>
</dbReference>
<proteinExistence type="predicted"/>
<organism evidence="1">
    <name type="scientific">Anguilla anguilla</name>
    <name type="common">European freshwater eel</name>
    <name type="synonym">Muraena anguilla</name>
    <dbReference type="NCBI Taxonomy" id="7936"/>
    <lineage>
        <taxon>Eukaryota</taxon>
        <taxon>Metazoa</taxon>
        <taxon>Chordata</taxon>
        <taxon>Craniata</taxon>
        <taxon>Vertebrata</taxon>
        <taxon>Euteleostomi</taxon>
        <taxon>Actinopterygii</taxon>
        <taxon>Neopterygii</taxon>
        <taxon>Teleostei</taxon>
        <taxon>Anguilliformes</taxon>
        <taxon>Anguillidae</taxon>
        <taxon>Anguilla</taxon>
    </lineage>
</organism>
<sequence>MDPLFLHCYQKASADAVVLLAIPGKSRTHMAVTTVV</sequence>
<accession>A0A0E9QPJ8</accession>